<keyword evidence="6" id="KW-1185">Reference proteome</keyword>
<dbReference type="PROSITE" id="PS01124">
    <property type="entry name" value="HTH_ARAC_FAMILY_2"/>
    <property type="match status" value="1"/>
</dbReference>
<dbReference type="InterPro" id="IPR009057">
    <property type="entry name" value="Homeodomain-like_sf"/>
</dbReference>
<keyword evidence="1" id="KW-0805">Transcription regulation</keyword>
<organism evidence="5 6">
    <name type="scientific">Cellulomonas denverensis</name>
    <dbReference type="NCBI Taxonomy" id="264297"/>
    <lineage>
        <taxon>Bacteria</taxon>
        <taxon>Bacillati</taxon>
        <taxon>Actinomycetota</taxon>
        <taxon>Actinomycetes</taxon>
        <taxon>Micrococcales</taxon>
        <taxon>Cellulomonadaceae</taxon>
        <taxon>Cellulomonas</taxon>
    </lineage>
</organism>
<dbReference type="InterPro" id="IPR002818">
    <property type="entry name" value="DJ-1/PfpI"/>
</dbReference>
<dbReference type="RefSeq" id="WP_168629702.1">
    <property type="nucleotide sequence ID" value="NZ_BONL01000004.1"/>
</dbReference>
<name>A0A7X6KUK5_9CELL</name>
<dbReference type="InterPro" id="IPR029062">
    <property type="entry name" value="Class_I_gatase-like"/>
</dbReference>
<dbReference type="InterPro" id="IPR052158">
    <property type="entry name" value="INH-QAR"/>
</dbReference>
<dbReference type="AlphaFoldDB" id="A0A7X6KUK5"/>
<accession>A0A7X6KUK5</accession>
<evidence type="ECO:0000259" key="4">
    <source>
        <dbReference type="PROSITE" id="PS01124"/>
    </source>
</evidence>
<dbReference type="PANTHER" id="PTHR43130:SF3">
    <property type="entry name" value="HTH-TYPE TRANSCRIPTIONAL REGULATOR RV1931C"/>
    <property type="match status" value="1"/>
</dbReference>
<dbReference type="CDD" id="cd03137">
    <property type="entry name" value="GATase1_AraC_1"/>
    <property type="match status" value="1"/>
</dbReference>
<gene>
    <name evidence="5" type="ORF">HGA03_07850</name>
</gene>
<sequence length="321" mass="34279">MLQRVAAIAAPGVSPFEFGLVSEVFGIDRSDTGGPAFDLVVCTPEPGDIPMKTGLTVRIDAGLEATADADLVVALPYGDDYALPEPMLAALRDARARGAWVMSICSGAFALAQAGLLDGRRCTTHWLYAADLAARFPAARVDPAVLYVEDDGVITSAGTAAGIDACLHLVRAERGAQAAAGVARRMVVPPHRDGNQLQFVDTPLPCEADTLAPLLGWMTEHLADELSVPELAARALMSERTFARRFRAETGTTPAAWLTRQRLVRAQELLERTGAGVDEIARSCGFGTAAVLRHHFARVLDTTPQAYRRQFACTDEAVRVA</sequence>
<feature type="domain" description="HTH araC/xylS-type" evidence="4">
    <location>
        <begin position="212"/>
        <end position="310"/>
    </location>
</feature>
<dbReference type="GO" id="GO:0003700">
    <property type="term" value="F:DNA-binding transcription factor activity"/>
    <property type="evidence" value="ECO:0007669"/>
    <property type="project" value="InterPro"/>
</dbReference>
<dbReference type="PANTHER" id="PTHR43130">
    <property type="entry name" value="ARAC-FAMILY TRANSCRIPTIONAL REGULATOR"/>
    <property type="match status" value="1"/>
</dbReference>
<dbReference type="SUPFAM" id="SSF46689">
    <property type="entry name" value="Homeodomain-like"/>
    <property type="match status" value="2"/>
</dbReference>
<dbReference type="Pfam" id="PF01965">
    <property type="entry name" value="DJ-1_PfpI"/>
    <property type="match status" value="1"/>
</dbReference>
<keyword evidence="2" id="KW-0238">DNA-binding</keyword>
<comment type="caution">
    <text evidence="5">The sequence shown here is derived from an EMBL/GenBank/DDBJ whole genome shotgun (WGS) entry which is preliminary data.</text>
</comment>
<reference evidence="5 6" key="1">
    <citation type="submission" date="2020-04" db="EMBL/GenBank/DDBJ databases">
        <title>MicrobeNet Type strains.</title>
        <authorList>
            <person name="Nicholson A.C."/>
        </authorList>
    </citation>
    <scope>NUCLEOTIDE SEQUENCE [LARGE SCALE GENOMIC DNA]</scope>
    <source>
        <strain evidence="5 6">ATCC BAA-788</strain>
    </source>
</reference>
<dbReference type="Pfam" id="PF12833">
    <property type="entry name" value="HTH_18"/>
    <property type="match status" value="1"/>
</dbReference>
<dbReference type="GO" id="GO:0043565">
    <property type="term" value="F:sequence-specific DNA binding"/>
    <property type="evidence" value="ECO:0007669"/>
    <property type="project" value="InterPro"/>
</dbReference>
<dbReference type="Gene3D" id="3.40.50.880">
    <property type="match status" value="1"/>
</dbReference>
<dbReference type="InterPro" id="IPR018060">
    <property type="entry name" value="HTH_AraC"/>
</dbReference>
<evidence type="ECO:0000256" key="1">
    <source>
        <dbReference type="ARBA" id="ARBA00023015"/>
    </source>
</evidence>
<dbReference type="SMART" id="SM00342">
    <property type="entry name" value="HTH_ARAC"/>
    <property type="match status" value="1"/>
</dbReference>
<evidence type="ECO:0000256" key="3">
    <source>
        <dbReference type="ARBA" id="ARBA00023163"/>
    </source>
</evidence>
<dbReference type="Gene3D" id="1.10.10.60">
    <property type="entry name" value="Homeodomain-like"/>
    <property type="match status" value="1"/>
</dbReference>
<dbReference type="EMBL" id="JAAXOX010000003">
    <property type="protein sequence ID" value="NKY22581.1"/>
    <property type="molecule type" value="Genomic_DNA"/>
</dbReference>
<dbReference type="InterPro" id="IPR018062">
    <property type="entry name" value="HTH_AraC-typ_CS"/>
</dbReference>
<protein>
    <submittedName>
        <fullName evidence="5">Helix-turn-helix domain-containing protein</fullName>
    </submittedName>
</protein>
<evidence type="ECO:0000313" key="5">
    <source>
        <dbReference type="EMBL" id="NKY22581.1"/>
    </source>
</evidence>
<evidence type="ECO:0000256" key="2">
    <source>
        <dbReference type="ARBA" id="ARBA00023125"/>
    </source>
</evidence>
<keyword evidence="3" id="KW-0804">Transcription</keyword>
<evidence type="ECO:0000313" key="6">
    <source>
        <dbReference type="Proteomes" id="UP000581206"/>
    </source>
</evidence>
<dbReference type="Proteomes" id="UP000581206">
    <property type="component" value="Unassembled WGS sequence"/>
</dbReference>
<dbReference type="PROSITE" id="PS00041">
    <property type="entry name" value="HTH_ARAC_FAMILY_1"/>
    <property type="match status" value="1"/>
</dbReference>
<dbReference type="SUPFAM" id="SSF52317">
    <property type="entry name" value="Class I glutamine amidotransferase-like"/>
    <property type="match status" value="1"/>
</dbReference>
<proteinExistence type="predicted"/>